<dbReference type="InterPro" id="IPR033132">
    <property type="entry name" value="GH_1_N_CS"/>
</dbReference>
<dbReference type="InterPro" id="IPR017853">
    <property type="entry name" value="GH"/>
</dbReference>
<comment type="similarity">
    <text evidence="2 10">Belongs to the glycosyl hydrolase 1 family.</text>
</comment>
<dbReference type="EMBL" id="JAXAVV010000002">
    <property type="protein sequence ID" value="MDX8048559.1"/>
    <property type="molecule type" value="Genomic_DNA"/>
</dbReference>
<dbReference type="NCBIfam" id="TIGR03356">
    <property type="entry name" value="BGL"/>
    <property type="match status" value="1"/>
</dbReference>
<evidence type="ECO:0000256" key="10">
    <source>
        <dbReference type="RuleBase" id="RU361175"/>
    </source>
</evidence>
<organism evidence="11 12">
    <name type="scientific">Lentzea kristufekii</name>
    <dbReference type="NCBI Taxonomy" id="3095430"/>
    <lineage>
        <taxon>Bacteria</taxon>
        <taxon>Bacillati</taxon>
        <taxon>Actinomycetota</taxon>
        <taxon>Actinomycetes</taxon>
        <taxon>Pseudonocardiales</taxon>
        <taxon>Pseudonocardiaceae</taxon>
        <taxon>Lentzea</taxon>
    </lineage>
</organism>
<keyword evidence="12" id="KW-1185">Reference proteome</keyword>
<feature type="active site" description="Nucleophile" evidence="9">
    <location>
        <position position="353"/>
    </location>
</feature>
<comment type="catalytic activity">
    <reaction evidence="1 10">
        <text>Hydrolysis of terminal, non-reducing beta-D-glucosyl residues with release of beta-D-glucose.</text>
        <dbReference type="EC" id="3.2.1.21"/>
    </reaction>
</comment>
<keyword evidence="7 10" id="KW-0326">Glycosidase</keyword>
<evidence type="ECO:0000256" key="3">
    <source>
        <dbReference type="ARBA" id="ARBA00012744"/>
    </source>
</evidence>
<keyword evidence="6" id="KW-0119">Carbohydrate metabolism</keyword>
<dbReference type="Gene3D" id="3.20.20.80">
    <property type="entry name" value="Glycosidases"/>
    <property type="match status" value="1"/>
</dbReference>
<dbReference type="InterPro" id="IPR018120">
    <property type="entry name" value="Glyco_hydro_1_AS"/>
</dbReference>
<evidence type="ECO:0000313" key="11">
    <source>
        <dbReference type="EMBL" id="MDX8048559.1"/>
    </source>
</evidence>
<dbReference type="InterPro" id="IPR017736">
    <property type="entry name" value="Glyco_hydro_1_beta-glucosidase"/>
</dbReference>
<reference evidence="11 12" key="1">
    <citation type="submission" date="2023-11" db="EMBL/GenBank/DDBJ databases">
        <title>Lentzea sokolovensis, sp. nov., Lentzea kristufkii, sp. nov., and Lentzea miocenensis, sp. nov., rare actinobacteria from Sokolov Coal Basin, Miocene lacustrine sediment, Czech Republic.</title>
        <authorList>
            <person name="Lara A."/>
            <person name="Kotroba L."/>
            <person name="Nouioui I."/>
            <person name="Neumann-Schaal M."/>
            <person name="Mast Y."/>
            <person name="Chronakova A."/>
        </authorList>
    </citation>
    <scope>NUCLEOTIDE SEQUENCE [LARGE SCALE GENOMIC DNA]</scope>
    <source>
        <strain evidence="11 12">BCCO 10_0798</strain>
    </source>
</reference>
<dbReference type="PROSITE" id="PS00572">
    <property type="entry name" value="GLYCOSYL_HYDROL_F1_1"/>
    <property type="match status" value="1"/>
</dbReference>
<dbReference type="PANTHER" id="PTHR10353:SF36">
    <property type="entry name" value="LP05116P"/>
    <property type="match status" value="1"/>
</dbReference>
<dbReference type="EC" id="3.2.1.21" evidence="3 10"/>
<comment type="caution">
    <text evidence="11">The sequence shown here is derived from an EMBL/GenBank/DDBJ whole genome shotgun (WGS) entry which is preliminary data.</text>
</comment>
<evidence type="ECO:0000256" key="1">
    <source>
        <dbReference type="ARBA" id="ARBA00000448"/>
    </source>
</evidence>
<evidence type="ECO:0000256" key="5">
    <source>
        <dbReference type="ARBA" id="ARBA00023001"/>
    </source>
</evidence>
<keyword evidence="4 10" id="KW-0378">Hydrolase</keyword>
<evidence type="ECO:0000256" key="6">
    <source>
        <dbReference type="ARBA" id="ARBA00023277"/>
    </source>
</evidence>
<dbReference type="PRINTS" id="PR00131">
    <property type="entry name" value="GLHYDRLASE1"/>
</dbReference>
<accession>A0ABU4TJZ8</accession>
<keyword evidence="5" id="KW-0136">Cellulose degradation</keyword>
<proteinExistence type="inferred from homology"/>
<dbReference type="Proteomes" id="UP001271792">
    <property type="component" value="Unassembled WGS sequence"/>
</dbReference>
<dbReference type="InterPro" id="IPR001360">
    <property type="entry name" value="Glyco_hydro_1"/>
</dbReference>
<dbReference type="Pfam" id="PF00232">
    <property type="entry name" value="Glyco_hydro_1"/>
    <property type="match status" value="1"/>
</dbReference>
<dbReference type="PROSITE" id="PS00653">
    <property type="entry name" value="GLYCOSYL_HYDROL_F1_2"/>
    <property type="match status" value="1"/>
</dbReference>
<evidence type="ECO:0000256" key="2">
    <source>
        <dbReference type="ARBA" id="ARBA00010838"/>
    </source>
</evidence>
<evidence type="ECO:0000256" key="7">
    <source>
        <dbReference type="ARBA" id="ARBA00023295"/>
    </source>
</evidence>
<evidence type="ECO:0000256" key="9">
    <source>
        <dbReference type="PROSITE-ProRule" id="PRU10055"/>
    </source>
</evidence>
<keyword evidence="8" id="KW-0624">Polysaccharide degradation</keyword>
<dbReference type="RefSeq" id="WP_319982676.1">
    <property type="nucleotide sequence ID" value="NZ_JAXAVV010000002.1"/>
</dbReference>
<dbReference type="PANTHER" id="PTHR10353">
    <property type="entry name" value="GLYCOSYL HYDROLASE"/>
    <property type="match status" value="1"/>
</dbReference>
<gene>
    <name evidence="11" type="ORF">SK571_04145</name>
</gene>
<sequence>MTTFAPGFLWGAATSSYQIEGAAAEDGRLPSIWDTFCATPGKVDNGDTGDVAADHYHRYREDVGLMAELGLGAYRFSIAWPRVQPLGSGAVNQRGLDFYRRLVDTLLEQDIQPWPTLYHWDLPQPLEDAGGWPERDTALRFAEYAAIVHEALADRVTHWTTLNEPWCSAFLGYATGRHAPGRQEPASAIRAAHHLLLGHGLAIAAMPEARVGITLNLTHVTPMSTAEEDVDAARRIDGMQNRIFLDPVLRAAYPQDVVEDLAPVTGFDHVQEGDLKTIAAPIDFLGVNYYSPMLVGHGTTSSPSAYVGSEHVRQHDGGRQRTSIGWEIDARGLLDLLLRLERDYPAIPLYITENGAAFDDEVHDTARVAYLDGHVRACAEAVSRGVPLKGYFAWSLLDNFEWSFGYAQRFGIVHVDYATQRRTLKDSARWYADVIRRGGL</sequence>
<evidence type="ECO:0000256" key="8">
    <source>
        <dbReference type="ARBA" id="ARBA00023326"/>
    </source>
</evidence>
<dbReference type="SUPFAM" id="SSF51445">
    <property type="entry name" value="(Trans)glycosidases"/>
    <property type="match status" value="1"/>
</dbReference>
<protein>
    <recommendedName>
        <fullName evidence="3 10">Beta-glucosidase</fullName>
        <ecNumber evidence="3 10">3.2.1.21</ecNumber>
    </recommendedName>
</protein>
<name>A0ABU4TJZ8_9PSEU</name>
<dbReference type="GO" id="GO:0008422">
    <property type="term" value="F:beta-glucosidase activity"/>
    <property type="evidence" value="ECO:0007669"/>
    <property type="project" value="UniProtKB-EC"/>
</dbReference>
<evidence type="ECO:0000313" key="12">
    <source>
        <dbReference type="Proteomes" id="UP001271792"/>
    </source>
</evidence>
<evidence type="ECO:0000256" key="4">
    <source>
        <dbReference type="ARBA" id="ARBA00022801"/>
    </source>
</evidence>